<dbReference type="RefSeq" id="WP_238291513.1">
    <property type="nucleotide sequence ID" value="NZ_BPQS01000039.1"/>
</dbReference>
<proteinExistence type="predicted"/>
<dbReference type="Proteomes" id="UP001244297">
    <property type="component" value="Unassembled WGS sequence"/>
</dbReference>
<dbReference type="EMBL" id="JAUFPT010000020">
    <property type="protein sequence ID" value="MDN3570466.1"/>
    <property type="molecule type" value="Genomic_DNA"/>
</dbReference>
<gene>
    <name evidence="1" type="ORF">QWZ18_07500</name>
</gene>
<comment type="caution">
    <text evidence="1">The sequence shown here is derived from an EMBL/GenBank/DDBJ whole genome shotgun (WGS) entry which is preliminary data.</text>
</comment>
<keyword evidence="2" id="KW-1185">Reference proteome</keyword>
<reference evidence="2" key="1">
    <citation type="journal article" date="2019" name="Int. J. Syst. Evol. Microbiol.">
        <title>The Global Catalogue of Microorganisms (GCM) 10K type strain sequencing project: providing services to taxonomists for standard genome sequencing and annotation.</title>
        <authorList>
            <consortium name="The Broad Institute Genomics Platform"/>
            <consortium name="The Broad Institute Genome Sequencing Center for Infectious Disease"/>
            <person name="Wu L."/>
            <person name="Ma J."/>
        </authorList>
    </citation>
    <scope>NUCLEOTIDE SEQUENCE [LARGE SCALE GENOMIC DNA]</scope>
    <source>
        <strain evidence="2">CECT 7806</strain>
    </source>
</reference>
<accession>A0ABT8ALX1</accession>
<evidence type="ECO:0000313" key="1">
    <source>
        <dbReference type="EMBL" id="MDN3570466.1"/>
    </source>
</evidence>
<organism evidence="1 2">
    <name type="scientific">Methylobacterium longum</name>
    <dbReference type="NCBI Taxonomy" id="767694"/>
    <lineage>
        <taxon>Bacteria</taxon>
        <taxon>Pseudomonadati</taxon>
        <taxon>Pseudomonadota</taxon>
        <taxon>Alphaproteobacteria</taxon>
        <taxon>Hyphomicrobiales</taxon>
        <taxon>Methylobacteriaceae</taxon>
        <taxon>Methylobacterium</taxon>
    </lineage>
</organism>
<evidence type="ECO:0000313" key="2">
    <source>
        <dbReference type="Proteomes" id="UP001244297"/>
    </source>
</evidence>
<sequence length="68" mass="7410">MAPVAMSGPSNAGKMSYNKDEWLILAVEMGKISFPDLSGYKLTFDDEFDTRSISQTGAGTTYADIRPD</sequence>
<protein>
    <submittedName>
        <fullName evidence="1">Uncharacterized protein</fullName>
    </submittedName>
</protein>
<name>A0ABT8ALX1_9HYPH</name>